<name>A0A9W4XE12_9PROT</name>
<evidence type="ECO:0000313" key="3">
    <source>
        <dbReference type="EMBL" id="CAI3958545.1"/>
    </source>
</evidence>
<feature type="region of interest" description="Disordered" evidence="1">
    <location>
        <begin position="273"/>
        <end position="301"/>
    </location>
</feature>
<evidence type="ECO:0000313" key="4">
    <source>
        <dbReference type="Proteomes" id="UP001154255"/>
    </source>
</evidence>
<accession>A0A9W4XE12</accession>
<proteinExistence type="predicted"/>
<dbReference type="Pfam" id="PF09979">
    <property type="entry name" value="DUF2213"/>
    <property type="match status" value="1"/>
</dbReference>
<gene>
    <name evidence="3" type="ORF">R53529_LOCUS2151</name>
    <name evidence="2" type="ORF">R53530_LOCUS2135</name>
</gene>
<dbReference type="EMBL" id="CAMXCM010000009">
    <property type="protein sequence ID" value="CAI3956169.1"/>
    <property type="molecule type" value="Genomic_DNA"/>
</dbReference>
<evidence type="ECO:0000313" key="5">
    <source>
        <dbReference type="Proteomes" id="UP001154259"/>
    </source>
</evidence>
<reference evidence="2" key="1">
    <citation type="submission" date="2022-10" db="EMBL/GenBank/DDBJ databases">
        <authorList>
            <person name="Botero Cardona J."/>
        </authorList>
    </citation>
    <scope>NUCLEOTIDE SEQUENCE</scope>
    <source>
        <strain evidence="2">LMG 31819</strain>
        <strain evidence="3">R-53529</strain>
    </source>
</reference>
<dbReference type="RefSeq" id="WP_271790569.1">
    <property type="nucleotide sequence ID" value="NZ_CAMXCJ010000010.1"/>
</dbReference>
<keyword evidence="5" id="KW-1185">Reference proteome</keyword>
<dbReference type="AlphaFoldDB" id="A0A9W4XE12"/>
<evidence type="ECO:0000256" key="1">
    <source>
        <dbReference type="SAM" id="MobiDB-lite"/>
    </source>
</evidence>
<evidence type="ECO:0000313" key="2">
    <source>
        <dbReference type="EMBL" id="CAI3956169.1"/>
    </source>
</evidence>
<sequence>MTLKNRTLVFDAQSMRFEDWNGHLRVHNTNLTKANVCEYYGVEINNHKQYGLDPNKKYRFLRSPDALEKAVGSFKERPILYVHKAADAHRLDNSKVIGTTGSDPAFSYPYIQSSITIWDGDYIEAIKNNTQAELSASYAFTPIMDKGEFEGESYDGIMTEIYVDHVALVAEGRAGPDVRVSDERLNNTMPKLNDTGLQLTTALANLLGKTALNRSDVEDAVAVASGTRRKNLGKILQAILSNNMTAADCDCVKDDQIDDAVNRVMDEGEDYIGDEEPVDTVSTQDEGGSELDVSDCDRLGKKNPKKRVQAFDAASLERSIEKKLTAKAKQAQEARQLVKPLVGEWAISEDDGEEILRSVLLEITGEAPPASMGYAGLKYAVSLVLSHKSQGRASDSKRMQKGDLQRFGATRLRSI</sequence>
<dbReference type="Proteomes" id="UP001154259">
    <property type="component" value="Unassembled WGS sequence"/>
</dbReference>
<dbReference type="Proteomes" id="UP001154255">
    <property type="component" value="Unassembled WGS sequence"/>
</dbReference>
<comment type="caution">
    <text evidence="2">The sequence shown here is derived from an EMBL/GenBank/DDBJ whole genome shotgun (WGS) entry which is preliminary data.</text>
</comment>
<protein>
    <submittedName>
        <fullName evidence="2">DUF2213 domain (PUBMED:21183074)</fullName>
    </submittedName>
</protein>
<organism evidence="2 4">
    <name type="scientific">Commensalibacter communis</name>
    <dbReference type="NCBI Taxonomy" id="2972786"/>
    <lineage>
        <taxon>Bacteria</taxon>
        <taxon>Pseudomonadati</taxon>
        <taxon>Pseudomonadota</taxon>
        <taxon>Alphaproteobacteria</taxon>
        <taxon>Acetobacterales</taxon>
        <taxon>Acetobacteraceae</taxon>
    </lineage>
</organism>
<dbReference type="EMBL" id="CAMXCS010000009">
    <property type="protein sequence ID" value="CAI3958545.1"/>
    <property type="molecule type" value="Genomic_DNA"/>
</dbReference>
<dbReference type="InterPro" id="IPR016913">
    <property type="entry name" value="UCP029215"/>
</dbReference>